<dbReference type="InterPro" id="IPR006311">
    <property type="entry name" value="TAT_signal"/>
</dbReference>
<dbReference type="Gene3D" id="3.40.190.150">
    <property type="entry name" value="Bordetella uptake gene, domain 1"/>
    <property type="match status" value="1"/>
</dbReference>
<dbReference type="Pfam" id="PF03401">
    <property type="entry name" value="TctC"/>
    <property type="match status" value="1"/>
</dbReference>
<proteinExistence type="inferred from homology"/>
<comment type="similarity">
    <text evidence="1">Belongs to the UPF0065 (bug) family.</text>
</comment>
<evidence type="ECO:0000313" key="3">
    <source>
        <dbReference type="EMBL" id="GAA3988528.1"/>
    </source>
</evidence>
<accession>A0ABP7QV07</accession>
<dbReference type="InterPro" id="IPR042100">
    <property type="entry name" value="Bug_dom1"/>
</dbReference>
<evidence type="ECO:0000313" key="4">
    <source>
        <dbReference type="Proteomes" id="UP001501627"/>
    </source>
</evidence>
<dbReference type="Gene3D" id="3.40.190.10">
    <property type="entry name" value="Periplasmic binding protein-like II"/>
    <property type="match status" value="1"/>
</dbReference>
<dbReference type="PANTHER" id="PTHR42928:SF5">
    <property type="entry name" value="BLR1237 PROTEIN"/>
    <property type="match status" value="1"/>
</dbReference>
<dbReference type="PIRSF" id="PIRSF017082">
    <property type="entry name" value="YflP"/>
    <property type="match status" value="1"/>
</dbReference>
<evidence type="ECO:0000256" key="2">
    <source>
        <dbReference type="SAM" id="SignalP"/>
    </source>
</evidence>
<dbReference type="Proteomes" id="UP001501627">
    <property type="component" value="Unassembled WGS sequence"/>
</dbReference>
<dbReference type="PANTHER" id="PTHR42928">
    <property type="entry name" value="TRICARBOXYLATE-BINDING PROTEIN"/>
    <property type="match status" value="1"/>
</dbReference>
<reference evidence="4" key="1">
    <citation type="journal article" date="2019" name="Int. J. Syst. Evol. Microbiol.">
        <title>The Global Catalogue of Microorganisms (GCM) 10K type strain sequencing project: providing services to taxonomists for standard genome sequencing and annotation.</title>
        <authorList>
            <consortium name="The Broad Institute Genomics Platform"/>
            <consortium name="The Broad Institute Genome Sequencing Center for Infectious Disease"/>
            <person name="Wu L."/>
            <person name="Ma J."/>
        </authorList>
    </citation>
    <scope>NUCLEOTIDE SEQUENCE [LARGE SCALE GENOMIC DNA]</scope>
    <source>
        <strain evidence="4">JCM 17561</strain>
    </source>
</reference>
<sequence>MNPTPSLARRSLLALALAGVCGGALAQDGASGATATPGWPSKTVRLVVGFPAGSSPDLTARLFAEPLSRALGQSVIVDNKVGAGGNIGAAQVARSHDDHTIGLFINGNLTIAKLLNPQVAYDPHKDLAPLSLIGVSPLVLTVPAHQTGVPADAAAFLQAARQAGDTWSYGTPGVGTVGHLGMELLKARAGINPLHIPYPGYPQVATAMLGDQLQMALLPPTLAQSQEDAGKLRRLGVTSSGRSALAPGVPSLAELGVKDFELEIWNAFAAPVSMPAAVRQRLSELTGEIARRPEVRAQLLQQGWQAVGSSAEGLAQRIARDTATMGRVIREQRISAQ</sequence>
<dbReference type="EMBL" id="BAABBP010000006">
    <property type="protein sequence ID" value="GAA3988528.1"/>
    <property type="molecule type" value="Genomic_DNA"/>
</dbReference>
<dbReference type="PROSITE" id="PS51318">
    <property type="entry name" value="TAT"/>
    <property type="match status" value="1"/>
</dbReference>
<name>A0ABP7QV07_9BURK</name>
<keyword evidence="2" id="KW-0732">Signal</keyword>
<feature type="chain" id="PRO_5046617684" evidence="2">
    <location>
        <begin position="27"/>
        <end position="337"/>
    </location>
</feature>
<evidence type="ECO:0000256" key="1">
    <source>
        <dbReference type="ARBA" id="ARBA00006987"/>
    </source>
</evidence>
<gene>
    <name evidence="3" type="ORF">GCM10022279_09500</name>
</gene>
<keyword evidence="4" id="KW-1185">Reference proteome</keyword>
<dbReference type="InterPro" id="IPR005064">
    <property type="entry name" value="BUG"/>
</dbReference>
<dbReference type="CDD" id="cd07012">
    <property type="entry name" value="PBP2_Bug_TTT"/>
    <property type="match status" value="1"/>
</dbReference>
<protein>
    <submittedName>
        <fullName evidence="3">Tripartite tricarboxylate transporter substrate binding protein</fullName>
    </submittedName>
</protein>
<organism evidence="3 4">
    <name type="scientific">Comamonas faecalis</name>
    <dbReference type="NCBI Taxonomy" id="1387849"/>
    <lineage>
        <taxon>Bacteria</taxon>
        <taxon>Pseudomonadati</taxon>
        <taxon>Pseudomonadota</taxon>
        <taxon>Betaproteobacteria</taxon>
        <taxon>Burkholderiales</taxon>
        <taxon>Comamonadaceae</taxon>
        <taxon>Comamonas</taxon>
    </lineage>
</organism>
<comment type="caution">
    <text evidence="3">The sequence shown here is derived from an EMBL/GenBank/DDBJ whole genome shotgun (WGS) entry which is preliminary data.</text>
</comment>
<feature type="signal peptide" evidence="2">
    <location>
        <begin position="1"/>
        <end position="26"/>
    </location>
</feature>
<dbReference type="RefSeq" id="WP_103044941.1">
    <property type="nucleotide sequence ID" value="NZ_BAABBP010000006.1"/>
</dbReference>